<keyword evidence="3" id="KW-1185">Reference proteome</keyword>
<comment type="caution">
    <text evidence="2">The sequence shown here is derived from an EMBL/GenBank/DDBJ whole genome shotgun (WGS) entry which is preliminary data.</text>
</comment>
<proteinExistence type="predicted"/>
<sequence length="95" mass="10639">MTSVVNFPQTRRGERVIDVEPGIPMSQRPVRLLYSVIEAGELLSVSKQTIYNLIDQGDLPKVMIGRTGKTIRIAASDLQAYIDNQRVEVQPSWAI</sequence>
<dbReference type="Pfam" id="PF12728">
    <property type="entry name" value="HTH_17"/>
    <property type="match status" value="1"/>
</dbReference>
<gene>
    <name evidence="2" type="ORF">ANI01nite_19060</name>
</gene>
<protein>
    <recommendedName>
        <fullName evidence="1">Helix-turn-helix domain-containing protein</fullName>
    </recommendedName>
</protein>
<dbReference type="Proteomes" id="UP000316242">
    <property type="component" value="Unassembled WGS sequence"/>
</dbReference>
<dbReference type="EMBL" id="BJNE01000007">
    <property type="protein sequence ID" value="GEC12703.1"/>
    <property type="molecule type" value="Genomic_DNA"/>
</dbReference>
<dbReference type="NCBIfam" id="TIGR01764">
    <property type="entry name" value="excise"/>
    <property type="match status" value="1"/>
</dbReference>
<dbReference type="RefSeq" id="WP_218024317.1">
    <property type="nucleotide sequence ID" value="NZ_BAAAWM010000001.1"/>
</dbReference>
<feature type="domain" description="Helix-turn-helix" evidence="1">
    <location>
        <begin position="33"/>
        <end position="86"/>
    </location>
</feature>
<organism evidence="2 3">
    <name type="scientific">Glutamicibacter nicotianae</name>
    <name type="common">Arthrobacter nicotianae</name>
    <dbReference type="NCBI Taxonomy" id="37929"/>
    <lineage>
        <taxon>Bacteria</taxon>
        <taxon>Bacillati</taxon>
        <taxon>Actinomycetota</taxon>
        <taxon>Actinomycetes</taxon>
        <taxon>Micrococcales</taxon>
        <taxon>Micrococcaceae</taxon>
        <taxon>Glutamicibacter</taxon>
    </lineage>
</organism>
<dbReference type="InterPro" id="IPR010093">
    <property type="entry name" value="SinI_DNA-bd"/>
</dbReference>
<accession>A0ABQ0RLM5</accession>
<evidence type="ECO:0000313" key="2">
    <source>
        <dbReference type="EMBL" id="GEC12703.1"/>
    </source>
</evidence>
<reference evidence="2 3" key="1">
    <citation type="submission" date="2019-06" db="EMBL/GenBank/DDBJ databases">
        <title>Whole genome shotgun sequence of Glutamicibacter nicotianae NBRC 14234.</title>
        <authorList>
            <person name="Hosoyama A."/>
            <person name="Uohara A."/>
            <person name="Ohji S."/>
            <person name="Ichikawa N."/>
        </authorList>
    </citation>
    <scope>NUCLEOTIDE SEQUENCE [LARGE SCALE GENOMIC DNA]</scope>
    <source>
        <strain evidence="2 3">NBRC 14234</strain>
    </source>
</reference>
<evidence type="ECO:0000259" key="1">
    <source>
        <dbReference type="Pfam" id="PF12728"/>
    </source>
</evidence>
<evidence type="ECO:0000313" key="3">
    <source>
        <dbReference type="Proteomes" id="UP000316242"/>
    </source>
</evidence>
<name>A0ABQ0RLM5_GLUNI</name>
<dbReference type="InterPro" id="IPR041657">
    <property type="entry name" value="HTH_17"/>
</dbReference>